<evidence type="ECO:0000256" key="7">
    <source>
        <dbReference type="ARBA" id="ARBA00023210"/>
    </source>
</evidence>
<evidence type="ECO:0000313" key="13">
    <source>
        <dbReference type="Proteomes" id="UP000229329"/>
    </source>
</evidence>
<evidence type="ECO:0000256" key="4">
    <source>
        <dbReference type="ARBA" id="ARBA00022490"/>
    </source>
</evidence>
<reference evidence="12 13" key="1">
    <citation type="submission" date="2017-11" db="EMBL/GenBank/DDBJ databases">
        <title>Reclassification of Bisgaard taxon 7 as Conservatibacter flavescens gen. nov., sp. nov.</title>
        <authorList>
            <person name="Christensen H."/>
        </authorList>
    </citation>
    <scope>NUCLEOTIDE SEQUENCE [LARGE SCALE GENOMIC DNA]</scope>
    <source>
        <strain evidence="12 13">7_4</strain>
    </source>
</reference>
<evidence type="ECO:0000256" key="3">
    <source>
        <dbReference type="ARBA" id="ARBA00015195"/>
    </source>
</evidence>
<dbReference type="EMBL" id="PHHA01000028">
    <property type="protein sequence ID" value="PJG84533.1"/>
    <property type="molecule type" value="Genomic_DNA"/>
</dbReference>
<keyword evidence="5 12" id="KW-0132">Cell division</keyword>
<keyword evidence="8" id="KW-0131">Cell cycle</keyword>
<dbReference type="InterPro" id="IPR042233">
    <property type="entry name" value="Cell_div_ZapA_N"/>
</dbReference>
<evidence type="ECO:0000256" key="8">
    <source>
        <dbReference type="ARBA" id="ARBA00023306"/>
    </source>
</evidence>
<keyword evidence="13" id="KW-1185">Reference proteome</keyword>
<comment type="similarity">
    <text evidence="2">Belongs to the ZapA family. Type 1 subfamily.</text>
</comment>
<dbReference type="SUPFAM" id="SSF102829">
    <property type="entry name" value="Cell division protein ZapA-like"/>
    <property type="match status" value="1"/>
</dbReference>
<keyword evidence="7" id="KW-0717">Septation</keyword>
<comment type="subcellular location">
    <subcellularLocation>
        <location evidence="1">Cytoplasm</location>
    </subcellularLocation>
</comment>
<dbReference type="AlphaFoldDB" id="A0A2M8S061"/>
<dbReference type="GO" id="GO:0005829">
    <property type="term" value="C:cytosol"/>
    <property type="evidence" value="ECO:0007669"/>
    <property type="project" value="TreeGrafter"/>
</dbReference>
<gene>
    <name evidence="12" type="ORF">CVP05_10965</name>
</gene>
<comment type="subunit">
    <text evidence="10">Homodimer. Interacts with FtsZ.</text>
</comment>
<dbReference type="OrthoDB" id="5917174at2"/>
<name>A0A2M8S061_9PAST</name>
<dbReference type="RefSeq" id="WP_100289611.1">
    <property type="nucleotide sequence ID" value="NZ_PHHA01000028.1"/>
</dbReference>
<dbReference type="Pfam" id="PF05164">
    <property type="entry name" value="ZapA"/>
    <property type="match status" value="1"/>
</dbReference>
<proteinExistence type="inferred from homology"/>
<dbReference type="GO" id="GO:0043093">
    <property type="term" value="P:FtsZ-dependent cytokinesis"/>
    <property type="evidence" value="ECO:0007669"/>
    <property type="project" value="TreeGrafter"/>
</dbReference>
<comment type="caution">
    <text evidence="12">The sequence shown here is derived from an EMBL/GenBank/DDBJ whole genome shotgun (WGS) entry which is preliminary data.</text>
</comment>
<sequence length="103" mass="11793">MSSKNIELSLFGQVLRLNCPEEQHSDLRAAAESLENKVFELKERAGIVQLERALAIVGLNLSYELAQAQRKNDATENLWQSRLQQLDHSLENILTQQNLYKTQ</sequence>
<keyword evidence="6" id="KW-0175">Coiled coil</keyword>
<dbReference type="InterPro" id="IPR007838">
    <property type="entry name" value="Cell_div_ZapA-like"/>
</dbReference>
<dbReference type="GO" id="GO:0000917">
    <property type="term" value="P:division septum assembly"/>
    <property type="evidence" value="ECO:0007669"/>
    <property type="project" value="UniProtKB-KW"/>
</dbReference>
<organism evidence="12 13">
    <name type="scientific">Conservatibacter flavescens</name>
    <dbReference type="NCBI Taxonomy" id="28161"/>
    <lineage>
        <taxon>Bacteria</taxon>
        <taxon>Pseudomonadati</taxon>
        <taxon>Pseudomonadota</taxon>
        <taxon>Gammaproteobacteria</taxon>
        <taxon>Pasteurellales</taxon>
        <taxon>Pasteurellaceae</taxon>
        <taxon>Conservatibacter</taxon>
    </lineage>
</organism>
<dbReference type="Gene3D" id="3.30.160.880">
    <property type="entry name" value="Cell division protein ZapA protomer, N-terminal domain"/>
    <property type="match status" value="1"/>
</dbReference>
<evidence type="ECO:0000256" key="9">
    <source>
        <dbReference type="ARBA" id="ARBA00024910"/>
    </source>
</evidence>
<keyword evidence="4" id="KW-0963">Cytoplasm</keyword>
<evidence type="ECO:0000313" key="12">
    <source>
        <dbReference type="EMBL" id="PJG84533.1"/>
    </source>
</evidence>
<dbReference type="PANTHER" id="PTHR34981">
    <property type="entry name" value="CELL DIVISION PROTEIN ZAPA"/>
    <property type="match status" value="1"/>
</dbReference>
<comment type="function">
    <text evidence="9">Activator of cell division through the inhibition of FtsZ GTPase activity, therefore promoting FtsZ assembly into bundles of protofilaments necessary for the formation of the division Z ring. It is recruited early at mid-cell but it is not essential for cell division.</text>
</comment>
<evidence type="ECO:0000256" key="10">
    <source>
        <dbReference type="ARBA" id="ARBA00026068"/>
    </source>
</evidence>
<protein>
    <recommendedName>
        <fullName evidence="3">Cell division protein ZapA</fullName>
    </recommendedName>
    <alternativeName>
        <fullName evidence="11">Z ring-associated protein ZapA</fullName>
    </alternativeName>
</protein>
<dbReference type="Gene3D" id="1.20.5.50">
    <property type="match status" value="1"/>
</dbReference>
<dbReference type="PANTHER" id="PTHR34981:SF1">
    <property type="entry name" value="CELL DIVISION PROTEIN ZAPA"/>
    <property type="match status" value="1"/>
</dbReference>
<dbReference type="GO" id="GO:0000921">
    <property type="term" value="P:septin ring assembly"/>
    <property type="evidence" value="ECO:0007669"/>
    <property type="project" value="TreeGrafter"/>
</dbReference>
<evidence type="ECO:0000256" key="11">
    <source>
        <dbReference type="ARBA" id="ARBA00033158"/>
    </source>
</evidence>
<dbReference type="GO" id="GO:0032153">
    <property type="term" value="C:cell division site"/>
    <property type="evidence" value="ECO:0007669"/>
    <property type="project" value="TreeGrafter"/>
</dbReference>
<evidence type="ECO:0000256" key="1">
    <source>
        <dbReference type="ARBA" id="ARBA00004496"/>
    </source>
</evidence>
<evidence type="ECO:0000256" key="2">
    <source>
        <dbReference type="ARBA" id="ARBA00010074"/>
    </source>
</evidence>
<dbReference type="Proteomes" id="UP000229329">
    <property type="component" value="Unassembled WGS sequence"/>
</dbReference>
<evidence type="ECO:0000256" key="6">
    <source>
        <dbReference type="ARBA" id="ARBA00023054"/>
    </source>
</evidence>
<dbReference type="InterPro" id="IPR036192">
    <property type="entry name" value="Cell_div_ZapA-like_sf"/>
</dbReference>
<accession>A0A2M8S061</accession>
<evidence type="ECO:0000256" key="5">
    <source>
        <dbReference type="ARBA" id="ARBA00022618"/>
    </source>
</evidence>
<dbReference type="GO" id="GO:0030428">
    <property type="term" value="C:cell septum"/>
    <property type="evidence" value="ECO:0007669"/>
    <property type="project" value="TreeGrafter"/>
</dbReference>